<evidence type="ECO:0000313" key="2">
    <source>
        <dbReference type="EMBL" id="KAK7489117.1"/>
    </source>
</evidence>
<gene>
    <name evidence="2" type="ORF">BaRGS_00019631</name>
</gene>
<keyword evidence="3" id="KW-1185">Reference proteome</keyword>
<name>A0ABD0KQG8_9CAEN</name>
<feature type="compositionally biased region" description="Basic and acidic residues" evidence="1">
    <location>
        <begin position="73"/>
        <end position="94"/>
    </location>
</feature>
<accession>A0ABD0KQG8</accession>
<dbReference type="EMBL" id="JACVVK020000142">
    <property type="protein sequence ID" value="KAK7489117.1"/>
    <property type="molecule type" value="Genomic_DNA"/>
</dbReference>
<protein>
    <submittedName>
        <fullName evidence="2">Uncharacterized protein</fullName>
    </submittedName>
</protein>
<proteinExistence type="predicted"/>
<comment type="caution">
    <text evidence="2">The sequence shown here is derived from an EMBL/GenBank/DDBJ whole genome shotgun (WGS) entry which is preliminary data.</text>
</comment>
<reference evidence="2 3" key="1">
    <citation type="journal article" date="2023" name="Sci. Data">
        <title>Genome assembly of the Korean intertidal mud-creeper Batillaria attramentaria.</title>
        <authorList>
            <person name="Patra A.K."/>
            <person name="Ho P.T."/>
            <person name="Jun S."/>
            <person name="Lee S.J."/>
            <person name="Kim Y."/>
            <person name="Won Y.J."/>
        </authorList>
    </citation>
    <scope>NUCLEOTIDE SEQUENCE [LARGE SCALE GENOMIC DNA]</scope>
    <source>
        <strain evidence="2">Wonlab-2016</strain>
    </source>
</reference>
<feature type="region of interest" description="Disordered" evidence="1">
    <location>
        <begin position="73"/>
        <end position="101"/>
    </location>
</feature>
<evidence type="ECO:0000313" key="3">
    <source>
        <dbReference type="Proteomes" id="UP001519460"/>
    </source>
</evidence>
<evidence type="ECO:0000256" key="1">
    <source>
        <dbReference type="SAM" id="MobiDB-lite"/>
    </source>
</evidence>
<sequence length="101" mass="11720">MMRPIVSEFLNSLDTLSIDRVYELSREVYCRFTRLSYECGAKSIKECPGRTLEVYKELSKMMAPSYCQFFPEKDEEHPTDVSDGLSRKVAEKRSRPSSPEL</sequence>
<dbReference type="AlphaFoldDB" id="A0ABD0KQG8"/>
<dbReference type="Proteomes" id="UP001519460">
    <property type="component" value="Unassembled WGS sequence"/>
</dbReference>
<organism evidence="2 3">
    <name type="scientific">Batillaria attramentaria</name>
    <dbReference type="NCBI Taxonomy" id="370345"/>
    <lineage>
        <taxon>Eukaryota</taxon>
        <taxon>Metazoa</taxon>
        <taxon>Spiralia</taxon>
        <taxon>Lophotrochozoa</taxon>
        <taxon>Mollusca</taxon>
        <taxon>Gastropoda</taxon>
        <taxon>Caenogastropoda</taxon>
        <taxon>Sorbeoconcha</taxon>
        <taxon>Cerithioidea</taxon>
        <taxon>Batillariidae</taxon>
        <taxon>Batillaria</taxon>
    </lineage>
</organism>